<evidence type="ECO:0000313" key="8">
    <source>
        <dbReference type="EMBL" id="KKA20436.1"/>
    </source>
</evidence>
<dbReference type="InterPro" id="IPR020846">
    <property type="entry name" value="MFS_dom"/>
</dbReference>
<dbReference type="AlphaFoldDB" id="A0A0F4YRF4"/>
<dbReference type="PANTHER" id="PTHR43791">
    <property type="entry name" value="PERMEASE-RELATED"/>
    <property type="match status" value="1"/>
</dbReference>
<feature type="domain" description="Major facilitator superfamily (MFS) profile" evidence="7">
    <location>
        <begin position="47"/>
        <end position="471"/>
    </location>
</feature>
<feature type="transmembrane region" description="Helical" evidence="6">
    <location>
        <begin position="92"/>
        <end position="111"/>
    </location>
</feature>
<feature type="transmembrane region" description="Helical" evidence="6">
    <location>
        <begin position="289"/>
        <end position="310"/>
    </location>
</feature>
<dbReference type="PANTHER" id="PTHR43791:SF49">
    <property type="entry name" value="TRANSPORTER, PUTATIVE (AFU_ORTHOLOGUE AFUA_4G04250)-RELATED"/>
    <property type="match status" value="1"/>
</dbReference>
<keyword evidence="5 6" id="KW-0472">Membrane</keyword>
<evidence type="ECO:0000313" key="9">
    <source>
        <dbReference type="Proteomes" id="UP000053958"/>
    </source>
</evidence>
<gene>
    <name evidence="8" type="ORF">T310_5555</name>
</gene>
<keyword evidence="2" id="KW-0813">Transport</keyword>
<organism evidence="8 9">
    <name type="scientific">Rasamsonia emersonii (strain ATCC 16479 / CBS 393.64 / IMI 116815)</name>
    <dbReference type="NCBI Taxonomy" id="1408163"/>
    <lineage>
        <taxon>Eukaryota</taxon>
        <taxon>Fungi</taxon>
        <taxon>Dikarya</taxon>
        <taxon>Ascomycota</taxon>
        <taxon>Pezizomycotina</taxon>
        <taxon>Eurotiomycetes</taxon>
        <taxon>Eurotiomycetidae</taxon>
        <taxon>Eurotiales</taxon>
        <taxon>Trichocomaceae</taxon>
        <taxon>Rasamsonia</taxon>
    </lineage>
</organism>
<feature type="transmembrane region" description="Helical" evidence="6">
    <location>
        <begin position="443"/>
        <end position="462"/>
    </location>
</feature>
<keyword evidence="4 6" id="KW-1133">Transmembrane helix</keyword>
<evidence type="ECO:0000256" key="6">
    <source>
        <dbReference type="SAM" id="Phobius"/>
    </source>
</evidence>
<dbReference type="Pfam" id="PF07690">
    <property type="entry name" value="MFS_1"/>
    <property type="match status" value="1"/>
</dbReference>
<feature type="transmembrane region" description="Helical" evidence="6">
    <location>
        <begin position="216"/>
        <end position="238"/>
    </location>
</feature>
<keyword evidence="3 6" id="KW-0812">Transmembrane</keyword>
<feature type="transmembrane region" description="Helical" evidence="6">
    <location>
        <begin position="411"/>
        <end position="431"/>
    </location>
</feature>
<dbReference type="InterPro" id="IPR011701">
    <property type="entry name" value="MFS"/>
</dbReference>
<dbReference type="GO" id="GO:0016020">
    <property type="term" value="C:membrane"/>
    <property type="evidence" value="ECO:0007669"/>
    <property type="project" value="UniProtKB-SubCell"/>
</dbReference>
<evidence type="ECO:0000256" key="4">
    <source>
        <dbReference type="ARBA" id="ARBA00022989"/>
    </source>
</evidence>
<keyword evidence="9" id="KW-1185">Reference proteome</keyword>
<dbReference type="PROSITE" id="PS50850">
    <property type="entry name" value="MFS"/>
    <property type="match status" value="1"/>
</dbReference>
<feature type="transmembrane region" description="Helical" evidence="6">
    <location>
        <begin position="184"/>
        <end position="204"/>
    </location>
</feature>
<name>A0A0F4YRF4_RASE3</name>
<dbReference type="InterPro" id="IPR036259">
    <property type="entry name" value="MFS_trans_sf"/>
</dbReference>
<dbReference type="Proteomes" id="UP000053958">
    <property type="component" value="Unassembled WGS sequence"/>
</dbReference>
<feature type="transmembrane region" description="Helical" evidence="6">
    <location>
        <begin position="322"/>
        <end position="342"/>
    </location>
</feature>
<feature type="transmembrane region" description="Helical" evidence="6">
    <location>
        <begin position="349"/>
        <end position="369"/>
    </location>
</feature>
<accession>A0A0F4YRF4</accession>
<evidence type="ECO:0000256" key="5">
    <source>
        <dbReference type="ARBA" id="ARBA00023136"/>
    </source>
</evidence>
<dbReference type="EMBL" id="LASV01000260">
    <property type="protein sequence ID" value="KKA20436.1"/>
    <property type="molecule type" value="Genomic_DNA"/>
</dbReference>
<dbReference type="STRING" id="1408163.A0A0F4YRF4"/>
<dbReference type="GO" id="GO:0022857">
    <property type="term" value="F:transmembrane transporter activity"/>
    <property type="evidence" value="ECO:0007669"/>
    <property type="project" value="InterPro"/>
</dbReference>
<evidence type="ECO:0000256" key="3">
    <source>
        <dbReference type="ARBA" id="ARBA00022692"/>
    </source>
</evidence>
<feature type="transmembrane region" description="Helical" evidence="6">
    <location>
        <begin position="123"/>
        <end position="143"/>
    </location>
</feature>
<proteinExistence type="predicted"/>
<evidence type="ECO:0000256" key="1">
    <source>
        <dbReference type="ARBA" id="ARBA00004141"/>
    </source>
</evidence>
<dbReference type="FunFam" id="1.20.1250.20:FF:000057">
    <property type="entry name" value="MFS general substrate transporter"/>
    <property type="match status" value="1"/>
</dbReference>
<evidence type="ECO:0000256" key="2">
    <source>
        <dbReference type="ARBA" id="ARBA00022448"/>
    </source>
</evidence>
<feature type="transmembrane region" description="Helical" evidence="6">
    <location>
        <begin position="375"/>
        <end position="399"/>
    </location>
</feature>
<comment type="subcellular location">
    <subcellularLocation>
        <location evidence="1">Membrane</location>
        <topology evidence="1">Multi-pass membrane protein</topology>
    </subcellularLocation>
</comment>
<comment type="caution">
    <text evidence="8">The sequence shown here is derived from an EMBL/GenBank/DDBJ whole genome shotgun (WGS) entry which is preliminary data.</text>
</comment>
<sequence length="482" mass="52573">MTVSPLSDPDVEKALSQINPSQQHSLHDNVDKKDQLARIYRKIDIRILPMVALIYLLCYLDRSNIVSSAGNAEVLNSNTNDDLLHATGLTEYQYRVALMLFLVAYSLLEAPSNLAMKVFSPPIWLAFLVASFGALCAGLGGAQNPQTVMALRFLLGMAEAGVFPGMIFYLSFWYGPRERASRIAVFLCSATLAGAFGGAIAYGVGHMNDAGRLQAWRWLFILEGCPCIVCAVLILLVLPRYPETATWLSSEEKEILLASFGENVSKGHDHLNWTDAKDTLMQARLWVHYFTYLLLGIGVSSLSLFAPTIVQDLGYSGLDAQLFTIPPYACAYVFTLVLALLSDRYACRGPIIAGCFVFGGVAFTIAASIPSPSLHLRYAMLVLATCSVFGGLPPLCAWVSDNVRTTTAASLASGLNIAFTGPGQIIGVWIYRNDQAPRFQLGHAVNAVSLFVGAAMATGLWLRYRWLNMRMGVGMGVERWVA</sequence>
<dbReference type="OrthoDB" id="2985014at2759"/>
<dbReference type="FunFam" id="1.20.1250.20:FF:000013">
    <property type="entry name" value="MFS general substrate transporter"/>
    <property type="match status" value="1"/>
</dbReference>
<feature type="transmembrane region" description="Helical" evidence="6">
    <location>
        <begin position="149"/>
        <end position="172"/>
    </location>
</feature>
<evidence type="ECO:0000259" key="7">
    <source>
        <dbReference type="PROSITE" id="PS50850"/>
    </source>
</evidence>
<dbReference type="SUPFAM" id="SSF103473">
    <property type="entry name" value="MFS general substrate transporter"/>
    <property type="match status" value="1"/>
</dbReference>
<dbReference type="Gene3D" id="1.20.1250.20">
    <property type="entry name" value="MFS general substrate transporter like domains"/>
    <property type="match status" value="2"/>
</dbReference>
<dbReference type="RefSeq" id="XP_013327048.1">
    <property type="nucleotide sequence ID" value="XM_013471594.1"/>
</dbReference>
<reference evidence="8 9" key="1">
    <citation type="submission" date="2015-04" db="EMBL/GenBank/DDBJ databases">
        <authorList>
            <person name="Heijne W.H."/>
            <person name="Fedorova N.D."/>
            <person name="Nierman W.C."/>
            <person name="Vollebregt A.W."/>
            <person name="Zhao Z."/>
            <person name="Wu L."/>
            <person name="Kumar M."/>
            <person name="Stam H."/>
            <person name="van den Berg M.A."/>
            <person name="Pel H.J."/>
        </authorList>
    </citation>
    <scope>NUCLEOTIDE SEQUENCE [LARGE SCALE GENOMIC DNA]</scope>
    <source>
        <strain evidence="8 9">CBS 393.64</strain>
    </source>
</reference>
<dbReference type="GeneID" id="25317899"/>
<protein>
    <recommendedName>
        <fullName evidence="7">Major facilitator superfamily (MFS) profile domain-containing protein</fullName>
    </recommendedName>
</protein>